<dbReference type="OrthoDB" id="6080198at2759"/>
<organism evidence="6 7">
    <name type="scientific">Tigriopus californicus</name>
    <name type="common">Marine copepod</name>
    <dbReference type="NCBI Taxonomy" id="6832"/>
    <lineage>
        <taxon>Eukaryota</taxon>
        <taxon>Metazoa</taxon>
        <taxon>Ecdysozoa</taxon>
        <taxon>Arthropoda</taxon>
        <taxon>Crustacea</taxon>
        <taxon>Multicrustacea</taxon>
        <taxon>Hexanauplia</taxon>
        <taxon>Copepoda</taxon>
        <taxon>Harpacticoida</taxon>
        <taxon>Harpacticidae</taxon>
        <taxon>Tigriopus</taxon>
    </lineage>
</organism>
<dbReference type="InterPro" id="IPR002475">
    <property type="entry name" value="Bcl2-like"/>
</dbReference>
<evidence type="ECO:0000313" key="7">
    <source>
        <dbReference type="Proteomes" id="UP000318571"/>
    </source>
</evidence>
<dbReference type="SUPFAM" id="SSF56854">
    <property type="entry name" value="Bcl-2 inhibitors of programmed cell death"/>
    <property type="match status" value="1"/>
</dbReference>
<keyword evidence="4" id="KW-1133">Transmembrane helix</keyword>
<dbReference type="GO" id="GO:0051400">
    <property type="term" value="F:BH domain binding"/>
    <property type="evidence" value="ECO:0007669"/>
    <property type="project" value="TreeGrafter"/>
</dbReference>
<feature type="domain" description="Bcl-2 Bcl-2 homology region 1-3" evidence="5">
    <location>
        <begin position="271"/>
        <end position="370"/>
    </location>
</feature>
<feature type="region of interest" description="Disordered" evidence="3">
    <location>
        <begin position="220"/>
        <end position="247"/>
    </location>
</feature>
<evidence type="ECO:0000313" key="6">
    <source>
        <dbReference type="EMBL" id="TRY62165.1"/>
    </source>
</evidence>
<feature type="transmembrane region" description="Helical" evidence="4">
    <location>
        <begin position="380"/>
        <end position="401"/>
    </location>
</feature>
<dbReference type="PROSITE" id="PS50062">
    <property type="entry name" value="BCL2_FAMILY"/>
    <property type="match status" value="1"/>
</dbReference>
<dbReference type="Proteomes" id="UP000318571">
    <property type="component" value="Chromosome 8"/>
</dbReference>
<dbReference type="SMART" id="SM00337">
    <property type="entry name" value="BCL"/>
    <property type="match status" value="1"/>
</dbReference>
<dbReference type="GO" id="GO:0001836">
    <property type="term" value="P:release of cytochrome c from mitochondria"/>
    <property type="evidence" value="ECO:0007669"/>
    <property type="project" value="TreeGrafter"/>
</dbReference>
<dbReference type="AlphaFoldDB" id="A0A553N9U5"/>
<evidence type="ECO:0000256" key="1">
    <source>
        <dbReference type="ARBA" id="ARBA00009458"/>
    </source>
</evidence>
<evidence type="ECO:0000256" key="3">
    <source>
        <dbReference type="SAM" id="MobiDB-lite"/>
    </source>
</evidence>
<dbReference type="EMBL" id="VCGU01000459">
    <property type="protein sequence ID" value="TRY62165.1"/>
    <property type="molecule type" value="Genomic_DNA"/>
</dbReference>
<dbReference type="PANTHER" id="PTHR11256">
    <property type="entry name" value="BCL-2 RELATED"/>
    <property type="match status" value="1"/>
</dbReference>
<reference evidence="6 7" key="1">
    <citation type="journal article" date="2018" name="Nat. Ecol. Evol.">
        <title>Genomic signatures of mitonuclear coevolution across populations of Tigriopus californicus.</title>
        <authorList>
            <person name="Barreto F.S."/>
            <person name="Watson E.T."/>
            <person name="Lima T.G."/>
            <person name="Willett C.S."/>
            <person name="Edmands S."/>
            <person name="Li W."/>
            <person name="Burton R.S."/>
        </authorList>
    </citation>
    <scope>NUCLEOTIDE SEQUENCE [LARGE SCALE GENOMIC DNA]</scope>
    <source>
        <strain evidence="6 7">San Diego</strain>
    </source>
</reference>
<dbReference type="GO" id="GO:0097192">
    <property type="term" value="P:extrinsic apoptotic signaling pathway in absence of ligand"/>
    <property type="evidence" value="ECO:0007669"/>
    <property type="project" value="TreeGrafter"/>
</dbReference>
<feature type="compositionally biased region" description="Low complexity" evidence="3">
    <location>
        <begin position="60"/>
        <end position="72"/>
    </location>
</feature>
<comment type="similarity">
    <text evidence="1">Belongs to the Bcl-2 family.</text>
</comment>
<dbReference type="InterPro" id="IPR046371">
    <property type="entry name" value="Bcl-2_BH1-3"/>
</dbReference>
<protein>
    <recommendedName>
        <fullName evidence="5">Bcl-2 Bcl-2 homology region 1-3 domain-containing protein</fullName>
    </recommendedName>
</protein>
<dbReference type="InterPro" id="IPR026298">
    <property type="entry name" value="Bcl-2_fam"/>
</dbReference>
<evidence type="ECO:0000256" key="4">
    <source>
        <dbReference type="SAM" id="Phobius"/>
    </source>
</evidence>
<evidence type="ECO:0000259" key="5">
    <source>
        <dbReference type="SMART" id="SM00337"/>
    </source>
</evidence>
<dbReference type="Gene3D" id="1.10.437.10">
    <property type="entry name" value="Blc2-like"/>
    <property type="match status" value="1"/>
</dbReference>
<name>A0A553N9U5_TIGCA</name>
<feature type="region of interest" description="Disordered" evidence="3">
    <location>
        <begin position="1"/>
        <end position="104"/>
    </location>
</feature>
<dbReference type="GO" id="GO:0005741">
    <property type="term" value="C:mitochondrial outer membrane"/>
    <property type="evidence" value="ECO:0007669"/>
    <property type="project" value="TreeGrafter"/>
</dbReference>
<dbReference type="STRING" id="6832.A0A553N9U5"/>
<dbReference type="Pfam" id="PF00452">
    <property type="entry name" value="Bcl-2"/>
    <property type="match status" value="1"/>
</dbReference>
<dbReference type="GO" id="GO:0008630">
    <property type="term" value="P:intrinsic apoptotic signaling pathway in response to DNA damage"/>
    <property type="evidence" value="ECO:0007669"/>
    <property type="project" value="TreeGrafter"/>
</dbReference>
<keyword evidence="2" id="KW-0053">Apoptosis</keyword>
<keyword evidence="4" id="KW-0472">Membrane</keyword>
<feature type="compositionally biased region" description="Low complexity" evidence="3">
    <location>
        <begin position="27"/>
        <end position="43"/>
    </location>
</feature>
<comment type="caution">
    <text evidence="6">The sequence shown here is derived from an EMBL/GenBank/DDBJ whole genome shotgun (WGS) entry which is preliminary data.</text>
</comment>
<dbReference type="InterPro" id="IPR036834">
    <property type="entry name" value="Bcl-2-like_sf"/>
</dbReference>
<keyword evidence="7" id="KW-1185">Reference proteome</keyword>
<dbReference type="PANTHER" id="PTHR11256:SF21">
    <property type="entry name" value="BCL-2 BCL-2 HOMOLOGY REGION 1-3 DOMAIN-CONTAINING PROTEIN"/>
    <property type="match status" value="1"/>
</dbReference>
<gene>
    <name evidence="6" type="ORF">TCAL_02108</name>
</gene>
<sequence length="405" mass="44934">MARKFPCPPVEEDEAACTREREPTNTPPTSTSAARRTTGSSTPEWHEEEWDTVHTGQTPHSSFSSHGSSSSGPARMAHLGPTDMEGGFERPVPPPGNHGGAVPRRSASFRQAAALELSRRAALNARRRRLDSLNLDESVVSGSEGWRSGLLEHVTEWWPTSGALLAGLTGLEGQGSCPVQEIEAEGSELYLHFFHEQMRRAGLEARPLEESEGLMDYHDHSAHMDASDGGWGSPSSPPSPFSVRSSNRRRNDSFNLGNFQNPAWRQAGRDLQLLADEFCRSRERDQVRWRAEQVDIRSLTMNKFMALLNELFEGGQITRERILVLFFFCSDVSILAVKHHLSGILSQLTKWTLAFIKDRICLWVQSNGGWQAVLRTGLNVIQQLAIIGTCAAIVSVCLLFAKKHL</sequence>
<accession>A0A553N9U5</accession>
<proteinExistence type="inferred from homology"/>
<keyword evidence="4" id="KW-0812">Transmembrane</keyword>
<evidence type="ECO:0000256" key="2">
    <source>
        <dbReference type="ARBA" id="ARBA00022703"/>
    </source>
</evidence>
<dbReference type="GO" id="GO:0042981">
    <property type="term" value="P:regulation of apoptotic process"/>
    <property type="evidence" value="ECO:0007669"/>
    <property type="project" value="InterPro"/>
</dbReference>